<keyword evidence="2" id="KW-1185">Reference proteome</keyword>
<sequence>MFLAKIFAVDVCAYAVMSNHTHVVLRINTAKARQWSHEKTLRNWQKLHRGTVLCQRYLNDKSALTHNELNTVQATVEVYRGRLQCISWFMRELNEFIARRANKEDECTGRFWEGRFKSQALLDEASVLACMAYVDLNPVRAGKARSIKNLLYTSLNRRLIARKAGRPAPGLLPLRTQRKPDTFQLWFSLQTYLQLLRWSFEHYTNNVKDPPSRPGIPELLEQCGLGDKTGCRFAMGLNNNVRAK</sequence>
<dbReference type="InterPro" id="IPR036515">
    <property type="entry name" value="Transposase_17_sf"/>
</dbReference>
<dbReference type="Proteomes" id="UP000595095">
    <property type="component" value="Chromosome"/>
</dbReference>
<dbReference type="GO" id="GO:0003677">
    <property type="term" value="F:DNA binding"/>
    <property type="evidence" value="ECO:0007669"/>
    <property type="project" value="InterPro"/>
</dbReference>
<accession>A0A7S9HDH6</accession>
<dbReference type="KEGG" id="smaa:IT774_03105"/>
<evidence type="ECO:0000313" key="1">
    <source>
        <dbReference type="EMBL" id="QPG06215.1"/>
    </source>
</evidence>
<organism evidence="1 2">
    <name type="scientific">Salinimonas marina</name>
    <dbReference type="NCBI Taxonomy" id="2785918"/>
    <lineage>
        <taxon>Bacteria</taxon>
        <taxon>Pseudomonadati</taxon>
        <taxon>Pseudomonadota</taxon>
        <taxon>Gammaproteobacteria</taxon>
        <taxon>Alteromonadales</taxon>
        <taxon>Alteromonadaceae</taxon>
        <taxon>Alteromonas/Salinimonas group</taxon>
        <taxon>Salinimonas</taxon>
    </lineage>
</organism>
<protein>
    <submittedName>
        <fullName evidence="1">Transposase</fullName>
    </submittedName>
</protein>
<dbReference type="GO" id="GO:0004803">
    <property type="term" value="F:transposase activity"/>
    <property type="evidence" value="ECO:0007669"/>
    <property type="project" value="InterPro"/>
</dbReference>
<dbReference type="GO" id="GO:0006313">
    <property type="term" value="P:DNA transposition"/>
    <property type="evidence" value="ECO:0007669"/>
    <property type="project" value="InterPro"/>
</dbReference>
<evidence type="ECO:0000313" key="2">
    <source>
        <dbReference type="Proteomes" id="UP000595095"/>
    </source>
</evidence>
<reference evidence="1 2" key="1">
    <citation type="submission" date="2020-11" db="EMBL/GenBank/DDBJ databases">
        <title>Complete genome sequence for Salinimonas sp. strain G2-b.</title>
        <authorList>
            <person name="Park S.-J."/>
        </authorList>
    </citation>
    <scope>NUCLEOTIDE SEQUENCE [LARGE SCALE GENOMIC DNA]</scope>
    <source>
        <strain evidence="1 2">G2-b</strain>
    </source>
</reference>
<dbReference type="EMBL" id="CP064795">
    <property type="protein sequence ID" value="QPG06215.1"/>
    <property type="molecule type" value="Genomic_DNA"/>
</dbReference>
<dbReference type="SUPFAM" id="SSF143422">
    <property type="entry name" value="Transposase IS200-like"/>
    <property type="match status" value="1"/>
</dbReference>
<gene>
    <name evidence="1" type="ORF">IT774_03105</name>
</gene>
<dbReference type="AlphaFoldDB" id="A0A7S9HDH6"/>
<name>A0A7S9HDH6_9ALTE</name>
<dbReference type="Gene3D" id="3.30.70.1290">
    <property type="entry name" value="Transposase IS200-like"/>
    <property type="match status" value="1"/>
</dbReference>
<proteinExistence type="predicted"/>
<dbReference type="PANTHER" id="PTHR34322:SF2">
    <property type="entry name" value="TRANSPOSASE IS200-LIKE DOMAIN-CONTAINING PROTEIN"/>
    <property type="match status" value="1"/>
</dbReference>
<dbReference type="RefSeq" id="WP_195811292.1">
    <property type="nucleotide sequence ID" value="NZ_CP064795.1"/>
</dbReference>
<dbReference type="PANTHER" id="PTHR34322">
    <property type="entry name" value="TRANSPOSASE, Y1_TNP DOMAIN-CONTAINING"/>
    <property type="match status" value="1"/>
</dbReference>